<feature type="compositionally biased region" description="Basic and acidic residues" evidence="2">
    <location>
        <begin position="517"/>
        <end position="529"/>
    </location>
</feature>
<keyword evidence="5" id="KW-1185">Reference proteome</keyword>
<evidence type="ECO:0000256" key="1">
    <source>
        <dbReference type="SAM" id="Coils"/>
    </source>
</evidence>
<dbReference type="Proteomes" id="UP000283841">
    <property type="component" value="Unassembled WGS sequence"/>
</dbReference>
<dbReference type="Pfam" id="PF20994">
    <property type="entry name" value="CENPU"/>
    <property type="match status" value="1"/>
</dbReference>
<organism evidence="4 5">
    <name type="scientific">Byssochlamys spectabilis</name>
    <name type="common">Paecilomyces variotii</name>
    <dbReference type="NCBI Taxonomy" id="264951"/>
    <lineage>
        <taxon>Eukaryota</taxon>
        <taxon>Fungi</taxon>
        <taxon>Dikarya</taxon>
        <taxon>Ascomycota</taxon>
        <taxon>Pezizomycotina</taxon>
        <taxon>Eurotiomycetes</taxon>
        <taxon>Eurotiomycetidae</taxon>
        <taxon>Eurotiales</taxon>
        <taxon>Thermoascaceae</taxon>
        <taxon>Paecilomyces</taxon>
    </lineage>
</organism>
<feature type="compositionally biased region" description="Polar residues" evidence="2">
    <location>
        <begin position="254"/>
        <end position="268"/>
    </location>
</feature>
<reference evidence="4 5" key="1">
    <citation type="journal article" date="2018" name="Front. Microbiol.">
        <title>Genomic and genetic insights into a cosmopolitan fungus, Paecilomyces variotii (Eurotiales).</title>
        <authorList>
            <person name="Urquhart A.S."/>
            <person name="Mondo S.J."/>
            <person name="Makela M.R."/>
            <person name="Hane J.K."/>
            <person name="Wiebenga A."/>
            <person name="He G."/>
            <person name="Mihaltcheva S."/>
            <person name="Pangilinan J."/>
            <person name="Lipzen A."/>
            <person name="Barry K."/>
            <person name="de Vries R.P."/>
            <person name="Grigoriev I.V."/>
            <person name="Idnurm A."/>
        </authorList>
    </citation>
    <scope>NUCLEOTIDE SEQUENCE [LARGE SCALE GENOMIC DNA]</scope>
    <source>
        <strain evidence="4 5">CBS 101075</strain>
    </source>
</reference>
<feature type="region of interest" description="Disordered" evidence="2">
    <location>
        <begin position="87"/>
        <end position="571"/>
    </location>
</feature>
<feature type="compositionally biased region" description="Pro residues" evidence="2">
    <location>
        <begin position="94"/>
        <end position="103"/>
    </location>
</feature>
<feature type="compositionally biased region" description="Basic residues" evidence="2">
    <location>
        <begin position="428"/>
        <end position="441"/>
    </location>
</feature>
<keyword evidence="1" id="KW-0175">Coiled coil</keyword>
<comment type="caution">
    <text evidence="4">The sequence shown here is derived from an EMBL/GenBank/DDBJ whole genome shotgun (WGS) entry which is preliminary data.</text>
</comment>
<feature type="compositionally biased region" description="Pro residues" evidence="2">
    <location>
        <begin position="127"/>
        <end position="137"/>
    </location>
</feature>
<sequence>MLPKISPTIAEKVELSVFQRRQTASGATRRPAAPPSIAKLALRDNSRPARQALRALRIANMASNREERLQMRQRGAGTRQIKAVDFGFSFGLPGPEPAEPPRQSPRASTNLPVPRVSPRRSATPNKQPTPPSQPPEATPSSGSRSSQRDHPRSSSSRNHLPERPSTFDLPSDDVPEQGRSAKRRRISPLSENAKTTSNAKQTDRVDPQPGTVSSGDDVQSDTAANPGLAEESPTIAKTNSRRPRDTTSAERGTEQQVEPVSQAANGTNGVDKDHGDEVQPADAADPSITNTKSQRKKRASTAENRKSGPTVESAADINNAERIEEPVEAAQPSRSSRRSLQKTVEPQEVSSPQETRKRGRTAAKTTSNARKDTGKETSPAEENSRQPKRSRKSLGKQREIPVDDERVEERQQAKPEEVEEQEKNQTSRQKRTKKGKQRKSIGRPPTRNRSSTESVPEEPEASPSRQRQDIDEEEQVDQPQAESSTRRESSATKKAPKKAKARKEKATRTEDDDEEGKAEPTTREKRTRGETVPVTVHRLANIEALSAVPDSSESADEAEESTVKDLSGRSGVNPADVLSQICRETLDKTLTTLKNGIANESNQARRAEWTRKRKAVEAFGAELEGRLFEMSEMLDSNFSLSAQLKKAKRKMADMRSRLLHIRRQREEVALRMDEVRRKHTEDENAKMARNAINNSLHSLELAIDRNKARNDRPSDDDEPTTAGLEFMLRTVAENVSSAAPGSQGGLLNQIKSFNAQLERAAKKLERMI</sequence>
<feature type="compositionally biased region" description="Polar residues" evidence="2">
    <location>
        <begin position="341"/>
        <end position="353"/>
    </location>
</feature>
<feature type="compositionally biased region" description="Polar residues" evidence="2">
    <location>
        <begin position="210"/>
        <end position="223"/>
    </location>
</feature>
<gene>
    <name evidence="4" type="ORF">C8Q69DRAFT_320764</name>
</gene>
<evidence type="ECO:0000313" key="5">
    <source>
        <dbReference type="Proteomes" id="UP000283841"/>
    </source>
</evidence>
<evidence type="ECO:0000256" key="2">
    <source>
        <dbReference type="SAM" id="MobiDB-lite"/>
    </source>
</evidence>
<feature type="compositionally biased region" description="Basic residues" evidence="2">
    <location>
        <begin position="386"/>
        <end position="395"/>
    </location>
</feature>
<dbReference type="InterPro" id="IPR048743">
    <property type="entry name" value="AME1"/>
</dbReference>
<evidence type="ECO:0000259" key="3">
    <source>
        <dbReference type="Pfam" id="PF20994"/>
    </source>
</evidence>
<feature type="compositionally biased region" description="Basic and acidic residues" evidence="2">
    <location>
        <begin position="396"/>
        <end position="425"/>
    </location>
</feature>
<feature type="compositionally biased region" description="Basic residues" evidence="2">
    <location>
        <begin position="494"/>
        <end position="503"/>
    </location>
</feature>
<dbReference type="EMBL" id="RCNU01000008">
    <property type="protein sequence ID" value="RWQ94223.1"/>
    <property type="molecule type" value="Genomic_DNA"/>
</dbReference>
<dbReference type="GeneID" id="39596640"/>
<accession>A0A443HQW4</accession>
<feature type="coiled-coil region" evidence="1">
    <location>
        <begin position="637"/>
        <end position="664"/>
    </location>
</feature>
<feature type="domain" description="Inner kinetochore subunit AME1" evidence="3">
    <location>
        <begin position="562"/>
        <end position="759"/>
    </location>
</feature>
<name>A0A443HQW4_BYSSP</name>
<protein>
    <recommendedName>
        <fullName evidence="3">Inner kinetochore subunit AME1 domain-containing protein</fullName>
    </recommendedName>
</protein>
<dbReference type="STRING" id="264951.A0A443HQW4"/>
<dbReference type="VEuPathDB" id="FungiDB:C8Q69DRAFT_320764"/>
<evidence type="ECO:0000313" key="4">
    <source>
        <dbReference type="EMBL" id="RWQ94223.1"/>
    </source>
</evidence>
<dbReference type="AlphaFoldDB" id="A0A443HQW4"/>
<feature type="compositionally biased region" description="Basic and acidic residues" evidence="2">
    <location>
        <begin position="242"/>
        <end position="253"/>
    </location>
</feature>
<dbReference type="RefSeq" id="XP_028483868.1">
    <property type="nucleotide sequence ID" value="XM_028627363.1"/>
</dbReference>
<feature type="compositionally biased region" description="Polar residues" evidence="2">
    <location>
        <begin position="189"/>
        <end position="200"/>
    </location>
</feature>
<proteinExistence type="predicted"/>